<protein>
    <recommendedName>
        <fullName evidence="11">ZIP-like iron-zinc transporter</fullName>
    </recommendedName>
</protein>
<feature type="transmembrane region" description="Helical" evidence="8">
    <location>
        <begin position="249"/>
        <end position="269"/>
    </location>
</feature>
<comment type="similarity">
    <text evidence="2 8">Belongs to the ZIP transporter (TC 2.A.5) family.</text>
</comment>
<name>A0A0W0FXI9_MONRR</name>
<dbReference type="GO" id="GO:0005385">
    <property type="term" value="F:zinc ion transmembrane transporter activity"/>
    <property type="evidence" value="ECO:0007669"/>
    <property type="project" value="InterPro"/>
</dbReference>
<dbReference type="Proteomes" id="UP000054988">
    <property type="component" value="Unassembled WGS sequence"/>
</dbReference>
<evidence type="ECO:0000256" key="8">
    <source>
        <dbReference type="RuleBase" id="RU362088"/>
    </source>
</evidence>
<feature type="transmembrane region" description="Helical" evidence="8">
    <location>
        <begin position="322"/>
        <end position="342"/>
    </location>
</feature>
<feature type="transmembrane region" description="Helical" evidence="8">
    <location>
        <begin position="101"/>
        <end position="121"/>
    </location>
</feature>
<feature type="transmembrane region" description="Helical" evidence="8">
    <location>
        <begin position="186"/>
        <end position="209"/>
    </location>
</feature>
<reference evidence="9 10" key="1">
    <citation type="submission" date="2015-12" db="EMBL/GenBank/DDBJ databases">
        <title>Draft genome sequence of Moniliophthora roreri, the causal agent of frosty pod rot of cacao.</title>
        <authorList>
            <person name="Aime M.C."/>
            <person name="Diaz-Valderrama J.R."/>
            <person name="Kijpornyongpan T."/>
            <person name="Phillips-Mora W."/>
        </authorList>
    </citation>
    <scope>NUCLEOTIDE SEQUENCE [LARGE SCALE GENOMIC DNA]</scope>
    <source>
        <strain evidence="9 10">MCA 2952</strain>
    </source>
</reference>
<dbReference type="Pfam" id="PF02535">
    <property type="entry name" value="Zip"/>
    <property type="match status" value="1"/>
</dbReference>
<feature type="transmembrane region" description="Helical" evidence="8">
    <location>
        <begin position="59"/>
        <end position="81"/>
    </location>
</feature>
<dbReference type="InterPro" id="IPR004698">
    <property type="entry name" value="Zn/Fe_permease_fun/pln"/>
</dbReference>
<evidence type="ECO:0000256" key="3">
    <source>
        <dbReference type="ARBA" id="ARBA00022448"/>
    </source>
</evidence>
<evidence type="ECO:0000256" key="2">
    <source>
        <dbReference type="ARBA" id="ARBA00006939"/>
    </source>
</evidence>
<evidence type="ECO:0008006" key="11">
    <source>
        <dbReference type="Google" id="ProtNLM"/>
    </source>
</evidence>
<sequence length="343" mass="36641">MSDAAPVEEVPNCGSGGGDDRHFGLRVASIFIIALGSTFGALFPVLARRSKFLRVPKALFDFAKYFGSGVIIATAFIHLLAPALEALGSECLAPAWSDYPYALALCMLSIFLLFIIEMIAFRWGTAKLASLGTHYDAHGHDVGGHAAHGPEGEAQVKDDKSEETATRFDVESVETRNVLDHPLTQIIGVAILEFGVVLHSILIGLTLAVDENFKVLFIVLIFHQTFEGLGVGTRLAYLQLPPQYHYVPVAAALLYGITTPIGIAAGLGVRSTYNPGSATASIVSGVMDAFSAGILVYTGLVELLAHEFLMNKEMLTASNGKLTYALVSMALGWGLMALLGRWA</sequence>
<keyword evidence="3 8" id="KW-0813">Transport</keyword>
<proteinExistence type="inferred from homology"/>
<dbReference type="PANTHER" id="PTHR11040">
    <property type="entry name" value="ZINC/IRON TRANSPORTER"/>
    <property type="match status" value="1"/>
</dbReference>
<dbReference type="eggNOG" id="KOG1558">
    <property type="taxonomic scope" value="Eukaryota"/>
</dbReference>
<dbReference type="AlphaFoldDB" id="A0A0W0FXI9"/>
<evidence type="ECO:0000256" key="4">
    <source>
        <dbReference type="ARBA" id="ARBA00022692"/>
    </source>
</evidence>
<gene>
    <name evidence="9" type="ORF">WG66_6322</name>
</gene>
<comment type="caution">
    <text evidence="9">The sequence shown here is derived from an EMBL/GenBank/DDBJ whole genome shotgun (WGS) entry which is preliminary data.</text>
</comment>
<comment type="subcellular location">
    <subcellularLocation>
        <location evidence="1 8">Membrane</location>
        <topology evidence="1 8">Multi-pass membrane protein</topology>
    </subcellularLocation>
</comment>
<evidence type="ECO:0000313" key="9">
    <source>
        <dbReference type="EMBL" id="KTB41063.1"/>
    </source>
</evidence>
<dbReference type="PANTHER" id="PTHR11040:SF32">
    <property type="entry name" value="ZINC-REGULATED TRANSPORTER 1"/>
    <property type="match status" value="1"/>
</dbReference>
<accession>A0A0W0FXI9</accession>
<dbReference type="InterPro" id="IPR003689">
    <property type="entry name" value="ZIP"/>
</dbReference>
<evidence type="ECO:0000256" key="7">
    <source>
        <dbReference type="ARBA" id="ARBA00023136"/>
    </source>
</evidence>
<comment type="caution">
    <text evidence="8">Lacks conserved residue(s) required for the propagation of feature annotation.</text>
</comment>
<evidence type="ECO:0000313" key="10">
    <source>
        <dbReference type="Proteomes" id="UP000054988"/>
    </source>
</evidence>
<keyword evidence="7 8" id="KW-0472">Membrane</keyword>
<feature type="transmembrane region" description="Helical" evidence="8">
    <location>
        <begin position="27"/>
        <end position="47"/>
    </location>
</feature>
<keyword evidence="4 8" id="KW-0812">Transmembrane</keyword>
<keyword evidence="6 8" id="KW-0406">Ion transport</keyword>
<evidence type="ECO:0000256" key="5">
    <source>
        <dbReference type="ARBA" id="ARBA00022989"/>
    </source>
</evidence>
<evidence type="ECO:0000256" key="1">
    <source>
        <dbReference type="ARBA" id="ARBA00004141"/>
    </source>
</evidence>
<organism evidence="9 10">
    <name type="scientific">Moniliophthora roreri</name>
    <name type="common">Frosty pod rot fungus</name>
    <name type="synonym">Monilia roreri</name>
    <dbReference type="NCBI Taxonomy" id="221103"/>
    <lineage>
        <taxon>Eukaryota</taxon>
        <taxon>Fungi</taxon>
        <taxon>Dikarya</taxon>
        <taxon>Basidiomycota</taxon>
        <taxon>Agaricomycotina</taxon>
        <taxon>Agaricomycetes</taxon>
        <taxon>Agaricomycetidae</taxon>
        <taxon>Agaricales</taxon>
        <taxon>Marasmiineae</taxon>
        <taxon>Marasmiaceae</taxon>
        <taxon>Moniliophthora</taxon>
    </lineage>
</organism>
<keyword evidence="5 8" id="KW-1133">Transmembrane helix</keyword>
<dbReference type="NCBIfam" id="TIGR00820">
    <property type="entry name" value="zip"/>
    <property type="match status" value="1"/>
</dbReference>
<dbReference type="EMBL" id="LATX01001515">
    <property type="protein sequence ID" value="KTB41063.1"/>
    <property type="molecule type" value="Genomic_DNA"/>
</dbReference>
<evidence type="ECO:0000256" key="6">
    <source>
        <dbReference type="ARBA" id="ARBA00023065"/>
    </source>
</evidence>
<dbReference type="GO" id="GO:0005886">
    <property type="term" value="C:plasma membrane"/>
    <property type="evidence" value="ECO:0007669"/>
    <property type="project" value="TreeGrafter"/>
</dbReference>
<feature type="transmembrane region" description="Helical" evidence="8">
    <location>
        <begin position="289"/>
        <end position="310"/>
    </location>
</feature>